<name>A0ACB6S903_9PLEO</name>
<keyword evidence="2" id="KW-1185">Reference proteome</keyword>
<gene>
    <name evidence="1" type="ORF">BU25DRAFT_259338</name>
</gene>
<evidence type="ECO:0000313" key="1">
    <source>
        <dbReference type="EMBL" id="KAF2630513.1"/>
    </source>
</evidence>
<proteinExistence type="predicted"/>
<accession>A0ACB6S903</accession>
<reference evidence="1" key="1">
    <citation type="journal article" date="2020" name="Stud. Mycol.">
        <title>101 Dothideomycetes genomes: a test case for predicting lifestyles and emergence of pathogens.</title>
        <authorList>
            <person name="Haridas S."/>
            <person name="Albert R."/>
            <person name="Binder M."/>
            <person name="Bloem J."/>
            <person name="Labutti K."/>
            <person name="Salamov A."/>
            <person name="Andreopoulos B."/>
            <person name="Baker S."/>
            <person name="Barry K."/>
            <person name="Bills G."/>
            <person name="Bluhm B."/>
            <person name="Cannon C."/>
            <person name="Castanera R."/>
            <person name="Culley D."/>
            <person name="Daum C."/>
            <person name="Ezra D."/>
            <person name="Gonzalez J."/>
            <person name="Henrissat B."/>
            <person name="Kuo A."/>
            <person name="Liang C."/>
            <person name="Lipzen A."/>
            <person name="Lutzoni F."/>
            <person name="Magnuson J."/>
            <person name="Mondo S."/>
            <person name="Nolan M."/>
            <person name="Ohm R."/>
            <person name="Pangilinan J."/>
            <person name="Park H.-J."/>
            <person name="Ramirez L."/>
            <person name="Alfaro M."/>
            <person name="Sun H."/>
            <person name="Tritt A."/>
            <person name="Yoshinaga Y."/>
            <person name="Zwiers L.-H."/>
            <person name="Turgeon B."/>
            <person name="Goodwin S."/>
            <person name="Spatafora J."/>
            <person name="Crous P."/>
            <person name="Grigoriev I."/>
        </authorList>
    </citation>
    <scope>NUCLEOTIDE SEQUENCE</scope>
    <source>
        <strain evidence="1">CBS 525.71</strain>
    </source>
</reference>
<dbReference type="EMBL" id="MU006707">
    <property type="protein sequence ID" value="KAF2630513.1"/>
    <property type="molecule type" value="Genomic_DNA"/>
</dbReference>
<dbReference type="Proteomes" id="UP000799754">
    <property type="component" value="Unassembled WGS sequence"/>
</dbReference>
<comment type="caution">
    <text evidence="1">The sequence shown here is derived from an EMBL/GenBank/DDBJ whole genome shotgun (WGS) entry which is preliminary data.</text>
</comment>
<protein>
    <submittedName>
        <fullName evidence="1">Uncharacterized protein</fullName>
    </submittedName>
</protein>
<organism evidence="1 2">
    <name type="scientific">Macroventuria anomochaeta</name>
    <dbReference type="NCBI Taxonomy" id="301207"/>
    <lineage>
        <taxon>Eukaryota</taxon>
        <taxon>Fungi</taxon>
        <taxon>Dikarya</taxon>
        <taxon>Ascomycota</taxon>
        <taxon>Pezizomycotina</taxon>
        <taxon>Dothideomycetes</taxon>
        <taxon>Pleosporomycetidae</taxon>
        <taxon>Pleosporales</taxon>
        <taxon>Pleosporineae</taxon>
        <taxon>Didymellaceae</taxon>
        <taxon>Macroventuria</taxon>
    </lineage>
</organism>
<sequence length="139" mass="15132">MNILLLSSSIFTSLILVTDNTNIRATQHLTDLCSHETAAGHRKIFLAGPINIRHFHTMRQSALRNTPSDVILPNEQSRKRAQTLKRVERATRSLVEPGAVGGVCCDTRLSRYEAGSCGSCALAGMSKSNSWLVHCLGDG</sequence>
<evidence type="ECO:0000313" key="2">
    <source>
        <dbReference type="Proteomes" id="UP000799754"/>
    </source>
</evidence>